<proteinExistence type="inferred from homology"/>
<evidence type="ECO:0008006" key="5">
    <source>
        <dbReference type="Google" id="ProtNLM"/>
    </source>
</evidence>
<accession>A0A1Q9LNT2</accession>
<dbReference type="InterPro" id="IPR013114">
    <property type="entry name" value="FabA_FabZ"/>
</dbReference>
<dbReference type="RefSeq" id="WP_075974569.1">
    <property type="nucleotide sequence ID" value="NZ_MKQR01000009.1"/>
</dbReference>
<name>A0A1Q9LNT2_9PSEU</name>
<comment type="similarity">
    <text evidence="1">Belongs to the thioester dehydratase family. FabZ subfamily.</text>
</comment>
<evidence type="ECO:0000256" key="1">
    <source>
        <dbReference type="ARBA" id="ARBA00009174"/>
    </source>
</evidence>
<dbReference type="STRING" id="1193682.BJP25_15505"/>
<dbReference type="Pfam" id="PF07977">
    <property type="entry name" value="FabA"/>
    <property type="match status" value="1"/>
</dbReference>
<dbReference type="Proteomes" id="UP000186040">
    <property type="component" value="Unassembled WGS sequence"/>
</dbReference>
<dbReference type="PANTHER" id="PTHR30272:SF1">
    <property type="entry name" value="3-HYDROXYACYL-[ACYL-CARRIER-PROTEIN] DEHYDRATASE"/>
    <property type="match status" value="1"/>
</dbReference>
<dbReference type="GO" id="GO:0016829">
    <property type="term" value="F:lyase activity"/>
    <property type="evidence" value="ECO:0007669"/>
    <property type="project" value="UniProtKB-KW"/>
</dbReference>
<protein>
    <recommendedName>
        <fullName evidence="5">3-hydroxyacyl-ACP dehydratase</fullName>
    </recommendedName>
</protein>
<dbReference type="OrthoDB" id="9787658at2"/>
<dbReference type="SUPFAM" id="SSF54637">
    <property type="entry name" value="Thioesterase/thiol ester dehydrase-isomerase"/>
    <property type="match status" value="1"/>
</dbReference>
<dbReference type="InterPro" id="IPR029069">
    <property type="entry name" value="HotDog_dom_sf"/>
</dbReference>
<evidence type="ECO:0000313" key="3">
    <source>
        <dbReference type="EMBL" id="OLR93671.1"/>
    </source>
</evidence>
<comment type="caution">
    <text evidence="3">The sequence shown here is derived from an EMBL/GenBank/DDBJ whole genome shotgun (WGS) entry which is preliminary data.</text>
</comment>
<sequence>MTRAFAAPLTAVDHVERTGLDAVTAVKRITADDPYLGGHYPHLTIYPGVFSVETVYQAARAEVLRDRAGATATLVAVDSVSFRAPLLPGDTLRAECTLSEVEDGRVTVRATCKRSDGQTAAKVRMTLAVREDQP</sequence>
<reference evidence="3 4" key="1">
    <citation type="submission" date="2016-10" db="EMBL/GenBank/DDBJ databases">
        <title>The Draft Genome Sequence of Actinokineospora bangkokensis 44EHWT reveals the biosynthetic pathway of antifungal compounds Thailandins with unusual extender unit butylmalonyl-CoA.</title>
        <authorList>
            <person name="Greule A."/>
            <person name="Intra B."/>
            <person name="Flemming S."/>
            <person name="Rommel M.G."/>
            <person name="Panbangred W."/>
            <person name="Bechthold A."/>
        </authorList>
    </citation>
    <scope>NUCLEOTIDE SEQUENCE [LARGE SCALE GENOMIC DNA]</scope>
    <source>
        <strain evidence="3 4">44EHW</strain>
    </source>
</reference>
<keyword evidence="2" id="KW-0456">Lyase</keyword>
<dbReference type="AlphaFoldDB" id="A0A1Q9LNT2"/>
<keyword evidence="4" id="KW-1185">Reference proteome</keyword>
<gene>
    <name evidence="3" type="ORF">BJP25_15505</name>
</gene>
<dbReference type="EMBL" id="MKQR01000009">
    <property type="protein sequence ID" value="OLR93671.1"/>
    <property type="molecule type" value="Genomic_DNA"/>
</dbReference>
<organism evidence="3 4">
    <name type="scientific">Actinokineospora bangkokensis</name>
    <dbReference type="NCBI Taxonomy" id="1193682"/>
    <lineage>
        <taxon>Bacteria</taxon>
        <taxon>Bacillati</taxon>
        <taxon>Actinomycetota</taxon>
        <taxon>Actinomycetes</taxon>
        <taxon>Pseudonocardiales</taxon>
        <taxon>Pseudonocardiaceae</taxon>
        <taxon>Actinokineospora</taxon>
    </lineage>
</organism>
<evidence type="ECO:0000313" key="4">
    <source>
        <dbReference type="Proteomes" id="UP000186040"/>
    </source>
</evidence>
<dbReference type="PANTHER" id="PTHR30272">
    <property type="entry name" value="3-HYDROXYACYL-[ACYL-CARRIER-PROTEIN] DEHYDRATASE"/>
    <property type="match status" value="1"/>
</dbReference>
<dbReference type="Gene3D" id="3.10.129.10">
    <property type="entry name" value="Hotdog Thioesterase"/>
    <property type="match status" value="1"/>
</dbReference>
<evidence type="ECO:0000256" key="2">
    <source>
        <dbReference type="ARBA" id="ARBA00023239"/>
    </source>
</evidence>